<evidence type="ECO:0000313" key="2">
    <source>
        <dbReference type="Proteomes" id="UP000004703"/>
    </source>
</evidence>
<reference evidence="1 2" key="1">
    <citation type="submission" date="2008-01" db="EMBL/GenBank/DDBJ databases">
        <authorList>
            <person name="Wagner-Dobler I."/>
            <person name="Ferriera S."/>
            <person name="Johnson J."/>
            <person name="Kravitz S."/>
            <person name="Beeson K."/>
            <person name="Sutton G."/>
            <person name="Rogers Y.-H."/>
            <person name="Friedman R."/>
            <person name="Frazier M."/>
            <person name="Venter J.C."/>
        </authorList>
    </citation>
    <scope>NUCLEOTIDE SEQUENCE [LARGE SCALE GENOMIC DNA]</scope>
    <source>
        <strain evidence="2">DSM 17067 / NCIMB 14079 / DFL-11</strain>
    </source>
</reference>
<proteinExistence type="predicted"/>
<accession>A0A5E8H5E7</accession>
<organism evidence="1 2">
    <name type="scientific">Roseibium alexandrii (strain DSM 17067 / NCIMB 14079 / DFL-11)</name>
    <name type="common">Labrenzia alexandrii</name>
    <dbReference type="NCBI Taxonomy" id="244592"/>
    <lineage>
        <taxon>Bacteria</taxon>
        <taxon>Pseudomonadati</taxon>
        <taxon>Pseudomonadota</taxon>
        <taxon>Alphaproteobacteria</taxon>
        <taxon>Hyphomicrobiales</taxon>
        <taxon>Stappiaceae</taxon>
        <taxon>Roseibium</taxon>
    </lineage>
</organism>
<dbReference type="Proteomes" id="UP000004703">
    <property type="component" value="Chromosome"/>
</dbReference>
<evidence type="ECO:0000313" key="1">
    <source>
        <dbReference type="EMBL" id="EEE47261.1"/>
    </source>
</evidence>
<reference evidence="1 2" key="2">
    <citation type="submission" date="2013-04" db="EMBL/GenBank/DDBJ databases">
        <authorList>
            <person name="Fiebig A."/>
            <person name="Pradella S."/>
            <person name="Wagner-Doebler I."/>
        </authorList>
    </citation>
    <scope>NUCLEOTIDE SEQUENCE [LARGE SCALE GENOMIC DNA]</scope>
    <source>
        <strain evidence="2">DSM 17067 / NCIMB 14079 / DFL-11</strain>
    </source>
</reference>
<sequence>MSSPFDGLRDAVTAEVDLVFAETLRITFIKDGRSDPDRPAVEISAVLRTHDQESRSFSGGASRDFQSEHASGGAVLRIDRAKFPDLPFRKRDLVQALDRPGTPKFSVLSVDTRNHVRLIVELGEA</sequence>
<name>A0A5E8H5E7_ROSAD</name>
<dbReference type="RefSeq" id="WP_008196275.1">
    <property type="nucleotide sequence ID" value="NZ_CM011002.1"/>
</dbReference>
<comment type="caution">
    <text evidence="1">The sequence shown here is derived from an EMBL/GenBank/DDBJ whole genome shotgun (WGS) entry which is preliminary data.</text>
</comment>
<protein>
    <submittedName>
        <fullName evidence="1">Uncharacterized protein</fullName>
    </submittedName>
</protein>
<dbReference type="AlphaFoldDB" id="A0A5E8H5E7"/>
<dbReference type="EMBL" id="ACCU02000003">
    <property type="protein sequence ID" value="EEE47261.1"/>
    <property type="molecule type" value="Genomic_DNA"/>
</dbReference>
<gene>
    <name evidence="1" type="ORF">SADFL11_4550</name>
</gene>